<dbReference type="AlphaFoldDB" id="A0A1F5WPJ8"/>
<dbReference type="Proteomes" id="UP000177723">
    <property type="component" value="Unassembled WGS sequence"/>
</dbReference>
<dbReference type="Pfam" id="PF02594">
    <property type="entry name" value="DUF167"/>
    <property type="match status" value="1"/>
</dbReference>
<proteinExistence type="inferred from homology"/>
<organism evidence="2 3">
    <name type="scientific">Candidatus Giovannonibacteria bacterium RIFCSPHIGHO2_12_FULL_43_15</name>
    <dbReference type="NCBI Taxonomy" id="1798341"/>
    <lineage>
        <taxon>Bacteria</taxon>
        <taxon>Candidatus Giovannoniibacteriota</taxon>
    </lineage>
</organism>
<evidence type="ECO:0000313" key="3">
    <source>
        <dbReference type="Proteomes" id="UP000177723"/>
    </source>
</evidence>
<gene>
    <name evidence="2" type="ORF">A3F23_00150</name>
</gene>
<dbReference type="Gene3D" id="3.30.1200.10">
    <property type="entry name" value="YggU-like"/>
    <property type="match status" value="1"/>
</dbReference>
<accession>A0A1F5WPJ8</accession>
<dbReference type="SUPFAM" id="SSF69786">
    <property type="entry name" value="YggU-like"/>
    <property type="match status" value="1"/>
</dbReference>
<dbReference type="InterPro" id="IPR003746">
    <property type="entry name" value="DUF167"/>
</dbReference>
<name>A0A1F5WPJ8_9BACT</name>
<protein>
    <submittedName>
        <fullName evidence="2">Uncharacterized protein</fullName>
    </submittedName>
</protein>
<dbReference type="InterPro" id="IPR036591">
    <property type="entry name" value="YggU-like_sf"/>
</dbReference>
<reference evidence="2 3" key="1">
    <citation type="journal article" date="2016" name="Nat. Commun.">
        <title>Thousands of microbial genomes shed light on interconnected biogeochemical processes in an aquifer system.</title>
        <authorList>
            <person name="Anantharaman K."/>
            <person name="Brown C.T."/>
            <person name="Hug L.A."/>
            <person name="Sharon I."/>
            <person name="Castelle C.J."/>
            <person name="Probst A.J."/>
            <person name="Thomas B.C."/>
            <person name="Singh A."/>
            <person name="Wilkins M.J."/>
            <person name="Karaoz U."/>
            <person name="Brodie E.L."/>
            <person name="Williams K.H."/>
            <person name="Hubbard S.S."/>
            <person name="Banfield J.F."/>
        </authorList>
    </citation>
    <scope>NUCLEOTIDE SEQUENCE [LARGE SCALE GENOMIC DNA]</scope>
</reference>
<comment type="similarity">
    <text evidence="1">Belongs to the UPF0235 family.</text>
</comment>
<evidence type="ECO:0000256" key="1">
    <source>
        <dbReference type="ARBA" id="ARBA00010364"/>
    </source>
</evidence>
<sequence>MKIFVKAKPNSPPSLKLRRTSESKTIYLVSVKEAPKDGRANIAIQEALAEHFGVAPSRVRLVSGFSSRNKVFEVL</sequence>
<evidence type="ECO:0000313" key="2">
    <source>
        <dbReference type="EMBL" id="OGF77602.1"/>
    </source>
</evidence>
<dbReference type="NCBIfam" id="TIGR00251">
    <property type="entry name" value="DUF167 family protein"/>
    <property type="match status" value="1"/>
</dbReference>
<comment type="caution">
    <text evidence="2">The sequence shown here is derived from an EMBL/GenBank/DDBJ whole genome shotgun (WGS) entry which is preliminary data.</text>
</comment>
<dbReference type="SMART" id="SM01152">
    <property type="entry name" value="DUF167"/>
    <property type="match status" value="1"/>
</dbReference>
<dbReference type="EMBL" id="MFHT01000016">
    <property type="protein sequence ID" value="OGF77602.1"/>
    <property type="molecule type" value="Genomic_DNA"/>
</dbReference>